<dbReference type="Pfam" id="PF17957">
    <property type="entry name" value="Big_7"/>
    <property type="match status" value="1"/>
</dbReference>
<evidence type="ECO:0000256" key="2">
    <source>
        <dbReference type="ARBA" id="ARBA00023277"/>
    </source>
</evidence>
<keyword evidence="9" id="KW-1185">Reference proteome</keyword>
<dbReference type="GO" id="GO:0008810">
    <property type="term" value="F:cellulase activity"/>
    <property type="evidence" value="ECO:0007669"/>
    <property type="project" value="UniProtKB-EC"/>
</dbReference>
<dbReference type="InterPro" id="IPR036966">
    <property type="entry name" value="CBM3_sf"/>
</dbReference>
<name>A0A1H9ZVD5_9FIRM</name>
<dbReference type="PANTHER" id="PTHR22298">
    <property type="entry name" value="ENDO-1,4-BETA-GLUCANASE"/>
    <property type="match status" value="1"/>
</dbReference>
<dbReference type="PROSITE" id="PS51172">
    <property type="entry name" value="CBM3"/>
    <property type="match status" value="2"/>
</dbReference>
<feature type="active site" evidence="5">
    <location>
        <position position="508"/>
    </location>
</feature>
<accession>A0A1H9ZVD5</accession>
<dbReference type="PROSITE" id="PS00698">
    <property type="entry name" value="GH9_3"/>
    <property type="match status" value="1"/>
</dbReference>
<dbReference type="InterPro" id="IPR013783">
    <property type="entry name" value="Ig-like_fold"/>
</dbReference>
<dbReference type="AlphaFoldDB" id="A0A1H9ZVD5"/>
<comment type="catalytic activity">
    <reaction evidence="6">
        <text>Endohydrolysis of (1-&gt;4)-beta-D-glucosidic linkages in cellulose, lichenin and cereal beta-D-glucans.</text>
        <dbReference type="EC" id="3.2.1.4"/>
    </reaction>
</comment>
<dbReference type="InterPro" id="IPR008965">
    <property type="entry name" value="CBM2/CBM3_carb-bd_dom_sf"/>
</dbReference>
<dbReference type="SUPFAM" id="SSF48208">
    <property type="entry name" value="Six-hairpin glycosidases"/>
    <property type="match status" value="1"/>
</dbReference>
<sequence length="1070" mass="119485">MKHQWFKRGLAVVTAFTMAAAIAPMPKQKVFAKEAEQQAEEQTEGKAESDYNYAKAFQLSMYFYDANMCGHQDGRLKYRYDCHMEDEKVPLIPKNEKEVGTNLSQAFIEEYRDVLDPDGDGCIDVSGGFHDAGDHIKFGLPQSYSGATLGWGYYEFRDSYVKVGEQKHIEDILRHFNDYFLRSTFLDEDGKVVAFCYQVGDGAADHCYWGCPEFQTTPRPVWLATSETPASDQCAGAAASLAINYFNFKDTDKEYAKKCLDTAKALYEFAKENRGCGFSGGFYNSSYDEDEMSWAAVWLNMATGEEDYITDITEVDESGTYKGYLSRIIETTDSTWQNIWVHSWDTVWGGVFAKLAPVTDDPLFWYFFRWNVEYWSGVPHEESNDHTFMKPTPGGYRVVAGWGSARYNAAAQLCAQVYNKYKEKPEFVDWCKSQMDYILGDNPKNTCFEVGYAENSTKNPHHRASHGSTTNSMTDPAVAHHILWGALAGGPGERDDYNDDRTDYVYNEVAIDYNAGFVGALAALYAEYGQGQEPLAEIPQEEDEEPFYGEARLEQENKERTQVTVRIHNDSACPPRRVSGLSIRYFFNISELLEANQTIEDISTATMYDEALTLDGIPATIGKPVAWDEDKGIYYVEITWKGAFHGKREIQFAIVTGQDSEYKTHWDPANDYSHETIIEDEFQSSPQIPIYLDGKLAWGEEPGESVVKPVVKASVEGVLAGEEISFTDGIKPITLHADVSNGDKVTEAVFYVNGEKAGVDTEAPYSAEYLPEQVFHEETKELEVTVDVITSDGFTVTSKPYTVTARFLEKIDPMIEITSPDNGTLLDTAKGENSADIVVSPLKGSSFSKIIVYADGKKIGEGDSTGAKVTYTAPEGYSANGSGLTRVKITAEAILSSGRTAGCAPVMLTVKQPIDPSREISLALEVEGKGLDMDSTIQRKYVIRNTGSKPVDLSKVKIRYYYTNESTVDQSFFCDSAGMNIEEAPYYYDASDHVKANFGTISGKDRYMELYFADLDYELQPGQTISCDARCCNSSWSMMDQTNDYSFAGGDTIVMLYDQEVIQGIEPGRS</sequence>
<evidence type="ECO:0000256" key="5">
    <source>
        <dbReference type="PROSITE-ProRule" id="PRU10060"/>
    </source>
</evidence>
<dbReference type="SUPFAM" id="SSF49384">
    <property type="entry name" value="Carbohydrate-binding domain"/>
    <property type="match status" value="2"/>
</dbReference>
<keyword evidence="3 5" id="KW-0326">Glycosidase</keyword>
<evidence type="ECO:0000256" key="3">
    <source>
        <dbReference type="ARBA" id="ARBA00023295"/>
    </source>
</evidence>
<evidence type="ECO:0000256" key="1">
    <source>
        <dbReference type="ARBA" id="ARBA00022801"/>
    </source>
</evidence>
<dbReference type="InterPro" id="IPR001956">
    <property type="entry name" value="CBM3"/>
</dbReference>
<dbReference type="InterPro" id="IPR008928">
    <property type="entry name" value="6-hairpin_glycosidase_sf"/>
</dbReference>
<protein>
    <recommendedName>
        <fullName evidence="6">Endoglucanase</fullName>
        <ecNumber evidence="6">3.2.1.4</ecNumber>
    </recommendedName>
</protein>
<dbReference type="Gene3D" id="2.60.40.10">
    <property type="entry name" value="Immunoglobulins"/>
    <property type="match status" value="2"/>
</dbReference>
<feature type="domain" description="CBM3" evidence="7">
    <location>
        <begin position="917"/>
        <end position="1070"/>
    </location>
</feature>
<keyword evidence="2 5" id="KW-0119">Carbohydrate metabolism</keyword>
<evidence type="ECO:0000259" key="7">
    <source>
        <dbReference type="PROSITE" id="PS51172"/>
    </source>
</evidence>
<feature type="domain" description="CBM3" evidence="7">
    <location>
        <begin position="542"/>
        <end position="703"/>
    </location>
</feature>
<dbReference type="SMART" id="SM01067">
    <property type="entry name" value="CBM_3"/>
    <property type="match status" value="2"/>
</dbReference>
<dbReference type="GO" id="GO:0030248">
    <property type="term" value="F:cellulose binding"/>
    <property type="evidence" value="ECO:0007669"/>
    <property type="project" value="InterPro"/>
</dbReference>
<dbReference type="Pfam" id="PF00759">
    <property type="entry name" value="Glyco_hydro_9"/>
    <property type="match status" value="1"/>
</dbReference>
<reference evidence="8 9" key="1">
    <citation type="submission" date="2016-10" db="EMBL/GenBank/DDBJ databases">
        <authorList>
            <person name="de Groot N.N."/>
        </authorList>
    </citation>
    <scope>NUCLEOTIDE SEQUENCE [LARGE SCALE GENOMIC DNA]</scope>
    <source>
        <strain evidence="8 9">DSM 1801</strain>
    </source>
</reference>
<evidence type="ECO:0000313" key="9">
    <source>
        <dbReference type="Proteomes" id="UP000199800"/>
    </source>
</evidence>
<dbReference type="Proteomes" id="UP000199800">
    <property type="component" value="Unassembled WGS sequence"/>
</dbReference>
<dbReference type="EMBL" id="FOHN01000004">
    <property type="protein sequence ID" value="SES84808.1"/>
    <property type="molecule type" value="Genomic_DNA"/>
</dbReference>
<dbReference type="InterPro" id="IPR001701">
    <property type="entry name" value="Glyco_hydro_9"/>
</dbReference>
<dbReference type="STRING" id="29364.SAMN04487772_104104"/>
<dbReference type="OrthoDB" id="9758662at2"/>
<evidence type="ECO:0000256" key="4">
    <source>
        <dbReference type="ARBA" id="ARBA00023326"/>
    </source>
</evidence>
<dbReference type="Gene3D" id="1.50.10.10">
    <property type="match status" value="1"/>
</dbReference>
<evidence type="ECO:0000256" key="6">
    <source>
        <dbReference type="RuleBase" id="RU361166"/>
    </source>
</evidence>
<proteinExistence type="inferred from homology"/>
<feature type="active site" evidence="5">
    <location>
        <position position="499"/>
    </location>
</feature>
<dbReference type="RefSeq" id="WP_092476645.1">
    <property type="nucleotide sequence ID" value="NZ_FOHN01000004.1"/>
</dbReference>
<evidence type="ECO:0000313" key="8">
    <source>
        <dbReference type="EMBL" id="SES84808.1"/>
    </source>
</evidence>
<keyword evidence="6" id="KW-0136">Cellulose degradation</keyword>
<dbReference type="Pfam" id="PF00942">
    <property type="entry name" value="CBM_3"/>
    <property type="match status" value="2"/>
</dbReference>
<dbReference type="InterPro" id="IPR012341">
    <property type="entry name" value="6hp_glycosidase-like_sf"/>
</dbReference>
<organism evidence="8 9">
    <name type="scientific">[Clostridium] polysaccharolyticum</name>
    <dbReference type="NCBI Taxonomy" id="29364"/>
    <lineage>
        <taxon>Bacteria</taxon>
        <taxon>Bacillati</taxon>
        <taxon>Bacillota</taxon>
        <taxon>Clostridia</taxon>
        <taxon>Lachnospirales</taxon>
        <taxon>Lachnospiraceae</taxon>
    </lineage>
</organism>
<dbReference type="InterPro" id="IPR033126">
    <property type="entry name" value="Glyco_hydro_9_Asp/Glu_AS"/>
</dbReference>
<keyword evidence="1 5" id="KW-0378">Hydrolase</keyword>
<comment type="similarity">
    <text evidence="5 6">Belongs to the glycosyl hydrolase 9 (cellulase E) family.</text>
</comment>
<dbReference type="EC" id="3.2.1.4" evidence="6"/>
<keyword evidence="4 5" id="KW-0624">Polysaccharide degradation</keyword>
<dbReference type="Gene3D" id="2.60.40.710">
    <property type="entry name" value="Endoglucanase-like"/>
    <property type="match status" value="2"/>
</dbReference>
<dbReference type="GO" id="GO:0030245">
    <property type="term" value="P:cellulose catabolic process"/>
    <property type="evidence" value="ECO:0007669"/>
    <property type="project" value="UniProtKB-KW"/>
</dbReference>
<gene>
    <name evidence="8" type="ORF">SAMN04487772_104104</name>
</gene>